<keyword evidence="4 5" id="KW-0472">Membrane</keyword>
<dbReference type="Gene3D" id="1.20.1560.10">
    <property type="entry name" value="ABC transporter type 1, transmembrane domain"/>
    <property type="match status" value="1"/>
</dbReference>
<dbReference type="AlphaFoldDB" id="A0A368JY36"/>
<dbReference type="PANTHER" id="PTHR24221">
    <property type="entry name" value="ATP-BINDING CASSETTE SUB-FAMILY B"/>
    <property type="match status" value="1"/>
</dbReference>
<dbReference type="GO" id="GO:0005886">
    <property type="term" value="C:plasma membrane"/>
    <property type="evidence" value="ECO:0007669"/>
    <property type="project" value="UniProtKB-SubCell"/>
</dbReference>
<comment type="caution">
    <text evidence="7">The sequence shown here is derived from an EMBL/GenBank/DDBJ whole genome shotgun (WGS) entry which is preliminary data.</text>
</comment>
<feature type="transmembrane region" description="Helical" evidence="5">
    <location>
        <begin position="268"/>
        <end position="288"/>
    </location>
</feature>
<evidence type="ECO:0000259" key="6">
    <source>
        <dbReference type="PROSITE" id="PS50929"/>
    </source>
</evidence>
<name>A0A368JY36_9HYPH</name>
<accession>A0A368JY36</accession>
<gene>
    <name evidence="7" type="ORF">DUT91_20265</name>
</gene>
<dbReference type="Gene3D" id="3.40.50.300">
    <property type="entry name" value="P-loop containing nucleotide triphosphate hydrolases"/>
    <property type="match status" value="1"/>
</dbReference>
<proteinExistence type="predicted"/>
<dbReference type="GO" id="GO:0140359">
    <property type="term" value="F:ABC-type transporter activity"/>
    <property type="evidence" value="ECO:0007669"/>
    <property type="project" value="InterPro"/>
</dbReference>
<dbReference type="InterPro" id="IPR036640">
    <property type="entry name" value="ABC1_TM_sf"/>
</dbReference>
<dbReference type="SUPFAM" id="SSF52540">
    <property type="entry name" value="P-loop containing nucleoside triphosphate hydrolases"/>
    <property type="match status" value="1"/>
</dbReference>
<keyword evidence="2 5" id="KW-0812">Transmembrane</keyword>
<dbReference type="RefSeq" id="WP_114442312.1">
    <property type="nucleotide sequence ID" value="NZ_QOZG01000010.1"/>
</dbReference>
<evidence type="ECO:0000313" key="8">
    <source>
        <dbReference type="Proteomes" id="UP000253420"/>
    </source>
</evidence>
<dbReference type="InterPro" id="IPR027417">
    <property type="entry name" value="P-loop_NTPase"/>
</dbReference>
<evidence type="ECO:0000256" key="2">
    <source>
        <dbReference type="ARBA" id="ARBA00022692"/>
    </source>
</evidence>
<dbReference type="PROSITE" id="PS50929">
    <property type="entry name" value="ABC_TM1F"/>
    <property type="match status" value="1"/>
</dbReference>
<organism evidence="7 8">
    <name type="scientific">Phyllobacterium salinisoli</name>
    <dbReference type="NCBI Taxonomy" id="1899321"/>
    <lineage>
        <taxon>Bacteria</taxon>
        <taxon>Pseudomonadati</taxon>
        <taxon>Pseudomonadota</taxon>
        <taxon>Alphaproteobacteria</taxon>
        <taxon>Hyphomicrobiales</taxon>
        <taxon>Phyllobacteriaceae</taxon>
        <taxon>Phyllobacterium</taxon>
    </lineage>
</organism>
<evidence type="ECO:0000256" key="5">
    <source>
        <dbReference type="SAM" id="Phobius"/>
    </source>
</evidence>
<dbReference type="OrthoDB" id="7341239at2"/>
<evidence type="ECO:0000256" key="4">
    <source>
        <dbReference type="ARBA" id="ARBA00023136"/>
    </source>
</evidence>
<protein>
    <submittedName>
        <fullName evidence="7">ABC transporter ATP-binding protein</fullName>
    </submittedName>
</protein>
<dbReference type="Pfam" id="PF00664">
    <property type="entry name" value="ABC_membrane"/>
    <property type="match status" value="1"/>
</dbReference>
<comment type="subcellular location">
    <subcellularLocation>
        <location evidence="1">Cell membrane</location>
        <topology evidence="1">Multi-pass membrane protein</topology>
    </subcellularLocation>
</comment>
<feature type="transmembrane region" description="Helical" evidence="5">
    <location>
        <begin position="156"/>
        <end position="176"/>
    </location>
</feature>
<dbReference type="EMBL" id="QOZG01000010">
    <property type="protein sequence ID" value="RCS22059.1"/>
    <property type="molecule type" value="Genomic_DNA"/>
</dbReference>
<keyword evidence="3 5" id="KW-1133">Transmembrane helix</keyword>
<keyword evidence="7" id="KW-0067">ATP-binding</keyword>
<feature type="transmembrane region" description="Helical" evidence="5">
    <location>
        <begin position="133"/>
        <end position="150"/>
    </location>
</feature>
<keyword evidence="7" id="KW-0547">Nucleotide-binding</keyword>
<sequence>MTAIPPILSRSRGALFTTVCGAGLAEAAAMGLAAFATRELFAALHDGRTLPLHALMMLGGAGAGVALARFTNRIAAESLGQRFATAVRHTLYAKIAALPQADLARRRRGAWALRFVGDLTILRNWAGNGLPQAATAAIVLPCAALALWLLNPRLALAGMAPILAALLSMAALTVIFDPIQRGLRSGRAAIATRMIERLAYAPQLDLMGRTQQELRRLDERGQRLRKSAVRRTAAYAGLRMIPDLGAVAGGVLVLWIAARSGASGAEAAAALAVLGMIASPLRALAFTWDRYSGWRVAREKLQAVFDLPDAGRTVERFTRDAASLTVPDGRPVPAGAVLGLTGADARAKTEWLTRLAGLENRRPPVSPGVRFRTALIEPGAPILQGSLRRNLTLGVRPRPSDEAITNVARRLGLAPLMQRLTLDGRVAEGGRGLGRDELARLLMARAALTRPALLLIDMPEIFADAGLMAAMRNLIANLHATTVVSIPAGAPRCIADLTVDAAALLDDAGCEADIS</sequence>
<dbReference type="InterPro" id="IPR039421">
    <property type="entry name" value="Type_1_exporter"/>
</dbReference>
<reference evidence="7 8" key="1">
    <citation type="submission" date="2018-07" db="EMBL/GenBank/DDBJ databases">
        <title>The draft genome of Phyllobacterium salinisoli.</title>
        <authorList>
            <person name="Liu L."/>
            <person name="Li L."/>
            <person name="Zhang X."/>
            <person name="Liang L."/>
        </authorList>
    </citation>
    <scope>NUCLEOTIDE SEQUENCE [LARGE SCALE GENOMIC DNA]</scope>
    <source>
        <strain evidence="7 8">LLAN61</strain>
    </source>
</reference>
<evidence type="ECO:0000256" key="1">
    <source>
        <dbReference type="ARBA" id="ARBA00004651"/>
    </source>
</evidence>
<keyword evidence="8" id="KW-1185">Reference proteome</keyword>
<dbReference type="GO" id="GO:0005524">
    <property type="term" value="F:ATP binding"/>
    <property type="evidence" value="ECO:0007669"/>
    <property type="project" value="UniProtKB-KW"/>
</dbReference>
<feature type="domain" description="ABC transmembrane type-1" evidence="6">
    <location>
        <begin position="20"/>
        <end position="293"/>
    </location>
</feature>
<dbReference type="InterPro" id="IPR011527">
    <property type="entry name" value="ABC1_TM_dom"/>
</dbReference>
<feature type="transmembrane region" description="Helical" evidence="5">
    <location>
        <begin position="52"/>
        <end position="72"/>
    </location>
</feature>
<dbReference type="Proteomes" id="UP000253420">
    <property type="component" value="Unassembled WGS sequence"/>
</dbReference>
<evidence type="ECO:0000313" key="7">
    <source>
        <dbReference type="EMBL" id="RCS22059.1"/>
    </source>
</evidence>
<dbReference type="PANTHER" id="PTHR24221:SF654">
    <property type="entry name" value="ATP-BINDING CASSETTE SUB-FAMILY B MEMBER 6"/>
    <property type="match status" value="1"/>
</dbReference>
<dbReference type="SUPFAM" id="SSF90123">
    <property type="entry name" value="ABC transporter transmembrane region"/>
    <property type="match status" value="1"/>
</dbReference>
<feature type="transmembrane region" description="Helical" evidence="5">
    <location>
        <begin position="233"/>
        <end position="256"/>
    </location>
</feature>
<evidence type="ECO:0000256" key="3">
    <source>
        <dbReference type="ARBA" id="ARBA00022989"/>
    </source>
</evidence>